<feature type="non-terminal residue" evidence="2">
    <location>
        <position position="1"/>
    </location>
</feature>
<keyword evidence="1" id="KW-0812">Transmembrane</keyword>
<accession>A0A9N9D6M3</accession>
<evidence type="ECO:0000313" key="2">
    <source>
        <dbReference type="EMBL" id="CAG8629808.1"/>
    </source>
</evidence>
<dbReference type="Proteomes" id="UP000789759">
    <property type="component" value="Unassembled WGS sequence"/>
</dbReference>
<dbReference type="OrthoDB" id="2336735at2759"/>
<evidence type="ECO:0000313" key="3">
    <source>
        <dbReference type="Proteomes" id="UP000789759"/>
    </source>
</evidence>
<feature type="transmembrane region" description="Helical" evidence="1">
    <location>
        <begin position="162"/>
        <end position="184"/>
    </location>
</feature>
<reference evidence="2" key="1">
    <citation type="submission" date="2021-06" db="EMBL/GenBank/DDBJ databases">
        <authorList>
            <person name="Kallberg Y."/>
            <person name="Tangrot J."/>
            <person name="Rosling A."/>
        </authorList>
    </citation>
    <scope>NUCLEOTIDE SEQUENCE</scope>
    <source>
        <strain evidence="2">FL966</strain>
    </source>
</reference>
<proteinExistence type="predicted"/>
<sequence length="248" mass="28011">VYWAQSGLITWVTISSALVQMFIDTVKVSRTCLQEKEEQPECNNTTNKIFPWWLIALCRLAFAIIQNAIVAIVISYDKYDTMPCPLWCGEKICQGQFGITLGFWLLLILSKASIEDLGCRTKKNIEIAVKIFSMLVEIAADVLVIFWPILQCQSEPKKYNSWEIYIVSIPIAGGFLFTQILLRYFSKSLRAFYVSIIFLISLVGAYLVATQAPLLPIFGRDIGIISGVAALLIPVMKIFETCQNIYLD</sequence>
<dbReference type="AlphaFoldDB" id="A0A9N9D6M3"/>
<feature type="transmembrane region" description="Helical" evidence="1">
    <location>
        <begin position="222"/>
        <end position="239"/>
    </location>
</feature>
<feature type="transmembrane region" description="Helical" evidence="1">
    <location>
        <begin position="191"/>
        <end position="210"/>
    </location>
</feature>
<dbReference type="EMBL" id="CAJVQA010005885">
    <property type="protein sequence ID" value="CAG8629808.1"/>
    <property type="molecule type" value="Genomic_DNA"/>
</dbReference>
<organism evidence="2 3">
    <name type="scientific">Cetraspora pellucida</name>
    <dbReference type="NCBI Taxonomy" id="1433469"/>
    <lineage>
        <taxon>Eukaryota</taxon>
        <taxon>Fungi</taxon>
        <taxon>Fungi incertae sedis</taxon>
        <taxon>Mucoromycota</taxon>
        <taxon>Glomeromycotina</taxon>
        <taxon>Glomeromycetes</taxon>
        <taxon>Diversisporales</taxon>
        <taxon>Gigasporaceae</taxon>
        <taxon>Cetraspora</taxon>
    </lineage>
</organism>
<gene>
    <name evidence="2" type="ORF">CPELLU_LOCUS8328</name>
</gene>
<keyword evidence="1" id="KW-0472">Membrane</keyword>
<feature type="transmembrane region" description="Helical" evidence="1">
    <location>
        <begin position="49"/>
        <end position="74"/>
    </location>
</feature>
<feature type="transmembrane region" description="Helical" evidence="1">
    <location>
        <begin position="94"/>
        <end position="110"/>
    </location>
</feature>
<protein>
    <submittedName>
        <fullName evidence="2">22315_t:CDS:1</fullName>
    </submittedName>
</protein>
<keyword evidence="3" id="KW-1185">Reference proteome</keyword>
<keyword evidence="1" id="KW-1133">Transmembrane helix</keyword>
<name>A0A9N9D6M3_9GLOM</name>
<evidence type="ECO:0000256" key="1">
    <source>
        <dbReference type="SAM" id="Phobius"/>
    </source>
</evidence>
<feature type="transmembrane region" description="Helical" evidence="1">
    <location>
        <begin position="131"/>
        <end position="150"/>
    </location>
</feature>
<comment type="caution">
    <text evidence="2">The sequence shown here is derived from an EMBL/GenBank/DDBJ whole genome shotgun (WGS) entry which is preliminary data.</text>
</comment>